<dbReference type="WBParaSite" id="TMUE_1000002770.1">
    <property type="protein sequence ID" value="TMUE_1000002770.1"/>
    <property type="gene ID" value="WBGene00298477"/>
</dbReference>
<reference evidence="1" key="2">
    <citation type="submission" date="2014-03" db="EMBL/GenBank/DDBJ databases">
        <title>The whipworm genome and dual-species transcriptomics of an intimate host-pathogen interaction.</title>
        <authorList>
            <person name="Foth B.J."/>
            <person name="Tsai I.J."/>
            <person name="Reid A.J."/>
            <person name="Bancroft A.J."/>
            <person name="Nichol S."/>
            <person name="Tracey A."/>
            <person name="Holroyd N."/>
            <person name="Cotton J.A."/>
            <person name="Stanley E.J."/>
            <person name="Zarowiecki M."/>
            <person name="Liu J.Z."/>
            <person name="Huckvale T."/>
            <person name="Cooper P.J."/>
            <person name="Grencis R.K."/>
            <person name="Berriman M."/>
        </authorList>
    </citation>
    <scope>NUCLEOTIDE SEQUENCE [LARGE SCALE GENOMIC DNA]</scope>
    <source>
        <strain evidence="1">Edinburgh</strain>
    </source>
</reference>
<reference evidence="2 3" key="3">
    <citation type="submission" date="2019-12" db="UniProtKB">
        <authorList>
            <consortium name="WormBaseParasite"/>
        </authorList>
    </citation>
    <scope>IDENTIFICATION</scope>
</reference>
<accession>A0A5S6Q1L4</accession>
<proteinExistence type="predicted"/>
<organism evidence="1 2">
    <name type="scientific">Trichuris muris</name>
    <name type="common">Mouse whipworm</name>
    <dbReference type="NCBI Taxonomy" id="70415"/>
    <lineage>
        <taxon>Eukaryota</taxon>
        <taxon>Metazoa</taxon>
        <taxon>Ecdysozoa</taxon>
        <taxon>Nematoda</taxon>
        <taxon>Enoplea</taxon>
        <taxon>Dorylaimia</taxon>
        <taxon>Trichinellida</taxon>
        <taxon>Trichuridae</taxon>
        <taxon>Trichuris</taxon>
    </lineage>
</organism>
<protein>
    <submittedName>
        <fullName evidence="2 3">Uncharacterized protein</fullName>
    </submittedName>
</protein>
<sequence length="123" mass="14007">MLINAESIVRGGETVRGASVCETKRHPAFRSYSSKSPERQRRMIFRTDSKGDIYEHNRSRLTYGSIREILKVLDEPYFLIVGATILRTDSNGVMCVYNHPRFCSSDLKVLDGTWCLIVGTTIF</sequence>
<evidence type="ECO:0000313" key="2">
    <source>
        <dbReference type="WBParaSite" id="TMUE_0000001108.1"/>
    </source>
</evidence>
<dbReference type="WBParaSite" id="TMUE_0000001108.1">
    <property type="protein sequence ID" value="TMUE_0000001108.1"/>
    <property type="gene ID" value="WBGene00297021"/>
</dbReference>
<dbReference type="AlphaFoldDB" id="A0A5S6Q1L4"/>
<evidence type="ECO:0000313" key="3">
    <source>
        <dbReference type="WBParaSite" id="TMUE_1000002770.1"/>
    </source>
</evidence>
<name>A0A5S6Q1L4_TRIMR</name>
<reference evidence="1" key="1">
    <citation type="submission" date="2013-11" db="EMBL/GenBank/DDBJ databases">
        <authorList>
            <person name="Aslett M."/>
        </authorList>
    </citation>
    <scope>NUCLEOTIDE SEQUENCE [LARGE SCALE GENOMIC DNA]</scope>
    <source>
        <strain evidence="1">Edinburgh</strain>
    </source>
</reference>
<evidence type="ECO:0000313" key="1">
    <source>
        <dbReference type="Proteomes" id="UP000046395"/>
    </source>
</evidence>
<keyword evidence="1" id="KW-1185">Reference proteome</keyword>
<dbReference type="Proteomes" id="UP000046395">
    <property type="component" value="Unassembled WGS sequence"/>
</dbReference>